<dbReference type="InterPro" id="IPR017853">
    <property type="entry name" value="GH"/>
</dbReference>
<dbReference type="EMBL" id="CP035807">
    <property type="protein sequence ID" value="QEN05383.1"/>
    <property type="molecule type" value="Genomic_DNA"/>
</dbReference>
<evidence type="ECO:0000313" key="3">
    <source>
        <dbReference type="Proteomes" id="UP000323824"/>
    </source>
</evidence>
<evidence type="ECO:0000259" key="1">
    <source>
        <dbReference type="SMART" id="SM00642"/>
    </source>
</evidence>
<dbReference type="InterPro" id="IPR006047">
    <property type="entry name" value="GH13_cat_dom"/>
</dbReference>
<reference evidence="2 3" key="1">
    <citation type="submission" date="2019-02" db="EMBL/GenBank/DDBJ databases">
        <authorList>
            <person name="Fomenkov A."/>
            <person name="Dubinina G."/>
            <person name="Grabovich M."/>
            <person name="Vincze T."/>
            <person name="Roberts R.J."/>
        </authorList>
    </citation>
    <scope>NUCLEOTIDE SEQUENCE [LARGE SCALE GENOMIC DNA]</scope>
    <source>
        <strain evidence="2 3">P</strain>
    </source>
</reference>
<dbReference type="Pfam" id="PF16657">
    <property type="entry name" value="Malt_amylase_C"/>
    <property type="match status" value="1"/>
</dbReference>
<dbReference type="CDD" id="cd11313">
    <property type="entry name" value="AmyAc_arch_bac_AmyA"/>
    <property type="match status" value="1"/>
</dbReference>
<dbReference type="Proteomes" id="UP000323824">
    <property type="component" value="Chromosome"/>
</dbReference>
<dbReference type="RefSeq" id="WP_149568621.1">
    <property type="nucleotide sequence ID" value="NZ_CP035807.1"/>
</dbReference>
<dbReference type="KEGG" id="sper:EW093_11895"/>
<dbReference type="GO" id="GO:0005975">
    <property type="term" value="P:carbohydrate metabolic process"/>
    <property type="evidence" value="ECO:0007669"/>
    <property type="project" value="InterPro"/>
</dbReference>
<accession>A0A5C1QB84</accession>
<proteinExistence type="predicted"/>
<sequence>MKKLVVIIISFTFLLSSCKTNEVVKQSNEEKWFDSSVIYEVNIRQYTKSGTFNAFREHLPRLKELGVDILWLMPINPISEKNRKGTLGSYYSISDYKKVNPEFGTIDDFNLLVTQAHNLGMKIILDWVPNHTGWDNNWINEHPEWYTREGGKIIHPAGTDWTDVADLNYDNFEMRDAMIDSMAFWVTNSDVDGFRCDVAGSVPSDFWNKASMELNSIKPLFMLAEDSSNYALLQTAFNSNYNWPMLHAMEKAATGSGQKAAIKDIIRQVESRYPSGTFPMNFITNHDENSWNGTAYNRFGNSKDLMTALTFLIPGIPLIYSGQEAGLDRSLKFFEKDEISWADLSESELLKKLISIKKENTSLYNGAAGGTIKFINCTERSILAFIREREDSRVLFIGNFNKEKKEFNLREFSQPSEYRNGFTDEVVDIATNQGFSLEGFEFKIYVK</sequence>
<dbReference type="SMART" id="SM00642">
    <property type="entry name" value="Aamy"/>
    <property type="match status" value="1"/>
</dbReference>
<dbReference type="PROSITE" id="PS51257">
    <property type="entry name" value="PROKAR_LIPOPROTEIN"/>
    <property type="match status" value="1"/>
</dbReference>
<dbReference type="SUPFAM" id="SSF51445">
    <property type="entry name" value="(Trans)glycosidases"/>
    <property type="match status" value="1"/>
</dbReference>
<dbReference type="InterPro" id="IPR013780">
    <property type="entry name" value="Glyco_hydro_b"/>
</dbReference>
<evidence type="ECO:0000313" key="2">
    <source>
        <dbReference type="EMBL" id="QEN05383.1"/>
    </source>
</evidence>
<dbReference type="PANTHER" id="PTHR47786:SF2">
    <property type="entry name" value="GLYCOSYL HYDROLASE FAMILY 13 CATALYTIC DOMAIN-CONTAINING PROTEIN"/>
    <property type="match status" value="1"/>
</dbReference>
<keyword evidence="3" id="KW-1185">Reference proteome</keyword>
<dbReference type="PANTHER" id="PTHR47786">
    <property type="entry name" value="ALPHA-1,4-GLUCAN:MALTOSE-1-PHOSPHATE MALTOSYLTRANSFERASE"/>
    <property type="match status" value="1"/>
</dbReference>
<dbReference type="SUPFAM" id="SSF51011">
    <property type="entry name" value="Glycosyl hydrolase domain"/>
    <property type="match status" value="1"/>
</dbReference>
<reference evidence="2 3" key="2">
    <citation type="submission" date="2019-09" db="EMBL/GenBank/DDBJ databases">
        <title>Complete Genome Sequence and Methylome Analysis of free living Spirochaetas.</title>
        <authorList>
            <person name="Leshcheva N."/>
            <person name="Mikheeva N."/>
        </authorList>
    </citation>
    <scope>NUCLEOTIDE SEQUENCE [LARGE SCALE GENOMIC DNA]</scope>
    <source>
        <strain evidence="2 3">P</strain>
    </source>
</reference>
<organism evidence="2 3">
    <name type="scientific">Thiospirochaeta perfilievii</name>
    <dbReference type="NCBI Taxonomy" id="252967"/>
    <lineage>
        <taxon>Bacteria</taxon>
        <taxon>Pseudomonadati</taxon>
        <taxon>Spirochaetota</taxon>
        <taxon>Spirochaetia</taxon>
        <taxon>Spirochaetales</taxon>
        <taxon>Spirochaetaceae</taxon>
        <taxon>Thiospirochaeta</taxon>
    </lineage>
</organism>
<dbReference type="Gene3D" id="2.60.40.1180">
    <property type="entry name" value="Golgi alpha-mannosidase II"/>
    <property type="match status" value="1"/>
</dbReference>
<name>A0A5C1QB84_9SPIO</name>
<feature type="domain" description="Glycosyl hydrolase family 13 catalytic" evidence="1">
    <location>
        <begin position="40"/>
        <end position="357"/>
    </location>
</feature>
<dbReference type="Pfam" id="PF00128">
    <property type="entry name" value="Alpha-amylase"/>
    <property type="match status" value="2"/>
</dbReference>
<protein>
    <submittedName>
        <fullName evidence="2">Alpha-amylase</fullName>
    </submittedName>
</protein>
<dbReference type="AlphaFoldDB" id="A0A5C1QB84"/>
<dbReference type="OrthoDB" id="9761875at2"/>
<dbReference type="InterPro" id="IPR032091">
    <property type="entry name" value="Malt_amylase-like_C"/>
</dbReference>
<dbReference type="Gene3D" id="3.20.20.80">
    <property type="entry name" value="Glycosidases"/>
    <property type="match status" value="1"/>
</dbReference>
<gene>
    <name evidence="2" type="ORF">EW093_11895</name>
</gene>